<dbReference type="EMBL" id="JAPMOS010000143">
    <property type="protein sequence ID" value="KAJ4454620.1"/>
    <property type="molecule type" value="Genomic_DNA"/>
</dbReference>
<accession>A0ABQ8UCR2</accession>
<feature type="region of interest" description="Disordered" evidence="1">
    <location>
        <begin position="1"/>
        <end position="21"/>
    </location>
</feature>
<evidence type="ECO:0000256" key="1">
    <source>
        <dbReference type="SAM" id="MobiDB-lite"/>
    </source>
</evidence>
<sequence>MHWHYETVKPTRKRPITPCAPANPPFATRSLARPEIPETTIAQAHLNRGQPIPRQYSHAAAPYTSALQKRAAEFREMTIKTRELAMAPPEDFEYKARVHPENAKMIMNSFNPPYRPSNRGGTVSFFGDCTPVALMAPPVTAAPSAGLSHTARRSLPEPARGLLAATRTFAPEARIQDGTPQPVGVMLGRHQARDLFVETYHEARPGVAGALQPGVKPSESTWVRMDRAPCL</sequence>
<evidence type="ECO:0000313" key="3">
    <source>
        <dbReference type="Proteomes" id="UP001141327"/>
    </source>
</evidence>
<proteinExistence type="predicted"/>
<organism evidence="2 3">
    <name type="scientific">Paratrimastix pyriformis</name>
    <dbReference type="NCBI Taxonomy" id="342808"/>
    <lineage>
        <taxon>Eukaryota</taxon>
        <taxon>Metamonada</taxon>
        <taxon>Preaxostyla</taxon>
        <taxon>Paratrimastigidae</taxon>
        <taxon>Paratrimastix</taxon>
    </lineage>
</organism>
<comment type="caution">
    <text evidence="2">The sequence shown here is derived from an EMBL/GenBank/DDBJ whole genome shotgun (WGS) entry which is preliminary data.</text>
</comment>
<dbReference type="Proteomes" id="UP001141327">
    <property type="component" value="Unassembled WGS sequence"/>
</dbReference>
<evidence type="ECO:0000313" key="2">
    <source>
        <dbReference type="EMBL" id="KAJ4454620.1"/>
    </source>
</evidence>
<reference evidence="2" key="1">
    <citation type="journal article" date="2022" name="bioRxiv">
        <title>Genomics of Preaxostyla Flagellates Illuminates Evolutionary Transitions and the Path Towards Mitochondrial Loss.</title>
        <authorList>
            <person name="Novak L.V.F."/>
            <person name="Treitli S.C."/>
            <person name="Pyrih J."/>
            <person name="Halakuc P."/>
            <person name="Pipaliya S.V."/>
            <person name="Vacek V."/>
            <person name="Brzon O."/>
            <person name="Soukal P."/>
            <person name="Eme L."/>
            <person name="Dacks J.B."/>
            <person name="Karnkowska A."/>
            <person name="Elias M."/>
            <person name="Hampl V."/>
        </authorList>
    </citation>
    <scope>NUCLEOTIDE SEQUENCE</scope>
    <source>
        <strain evidence="2">RCP-MX</strain>
    </source>
</reference>
<name>A0ABQ8UCR2_9EUKA</name>
<keyword evidence="3" id="KW-1185">Reference proteome</keyword>
<gene>
    <name evidence="2" type="ORF">PAPYR_10595</name>
</gene>
<protein>
    <submittedName>
        <fullName evidence="2">Uncharacterized protein</fullName>
    </submittedName>
</protein>